<evidence type="ECO:0000313" key="6">
    <source>
        <dbReference type="Proteomes" id="UP001500767"/>
    </source>
</evidence>
<dbReference type="SUPFAM" id="SSF53335">
    <property type="entry name" value="S-adenosyl-L-methionine-dependent methyltransferases"/>
    <property type="match status" value="1"/>
</dbReference>
<organism evidence="5 6">
    <name type="scientific">Microlunatus spumicola</name>
    <dbReference type="NCBI Taxonomy" id="81499"/>
    <lineage>
        <taxon>Bacteria</taxon>
        <taxon>Bacillati</taxon>
        <taxon>Actinomycetota</taxon>
        <taxon>Actinomycetes</taxon>
        <taxon>Propionibacteriales</taxon>
        <taxon>Propionibacteriaceae</taxon>
        <taxon>Microlunatus</taxon>
    </lineage>
</organism>
<keyword evidence="3" id="KW-0949">S-adenosyl-L-methionine</keyword>
<gene>
    <name evidence="5" type="ORF">GCM10022197_41950</name>
</gene>
<evidence type="ECO:0000259" key="4">
    <source>
        <dbReference type="Pfam" id="PF01555"/>
    </source>
</evidence>
<protein>
    <recommendedName>
        <fullName evidence="4">DNA methylase N-4/N-6 domain-containing protein</fullName>
    </recommendedName>
</protein>
<dbReference type="Gene3D" id="3.40.50.150">
    <property type="entry name" value="Vaccinia Virus protein VP39"/>
    <property type="match status" value="1"/>
</dbReference>
<feature type="domain" description="DNA methylase N-4/N-6" evidence="4">
    <location>
        <begin position="94"/>
        <end position="480"/>
    </location>
</feature>
<dbReference type="Proteomes" id="UP001500767">
    <property type="component" value="Unassembled WGS sequence"/>
</dbReference>
<dbReference type="InterPro" id="IPR002295">
    <property type="entry name" value="N4/N6-MTase_EcoPI_Mod-like"/>
</dbReference>
<dbReference type="PRINTS" id="PR00506">
    <property type="entry name" value="D21N6MTFRASE"/>
</dbReference>
<dbReference type="RefSeq" id="WP_204912976.1">
    <property type="nucleotide sequence ID" value="NZ_BAAAYR010000007.1"/>
</dbReference>
<dbReference type="InterPro" id="IPR029063">
    <property type="entry name" value="SAM-dependent_MTases_sf"/>
</dbReference>
<keyword evidence="2" id="KW-0808">Transferase</keyword>
<sequence>MLISDDRGRDGRALTDLTRDELLEMVTTQQAGIRVQFPGKDVARGLARRVRPRVSRTIAKYSVGDAEAQARNLVVEGDNLQAMASLYRYRGQCDLVCCDPPYNTGLDWRYNDKWDTDPNDPGLGDWVGPEDTGRHTKWMKFMLPRIELMYSLLKPTGVLAICIDHRELFRLGQMLDERFGDENRLAIINWQKQTGTKSHSTGVSTATEYVLVYAKNAEVARTRKVERSAVTAGGYRNPDNDPVDNWAPSDSTLMGGPTHPGQVYAIQNPFTGKLHYPQEGRCWRNERAKMKAGVEEWGVEYEDVVLGDGLHPGLLIKGVRNPDDPDVETDPVLKAARETALARRDAGGWPRYFWRSDRQQRPGQGELRYKTYEQEVREGVVPTSFWADDDYAALELDAISWDSEQSGTTDIGRRELNAVVGRGHQFDTVKPLALIQKIIAIWSPPKDGLVVDVFAGSGTLGHAVLNLNQETGSTRRFILVERGRPDRGDSYARTLLADRLKRVINGDWANGRGRAVAGGFRFVELQRRVDAAAVLQMERDEMLDTVIASHYDSNRRRSASLIAMADQGYQYLVARNADNEGLFLIWDGPNENTNFTEDVYDAIAAESEKAGLKPTYHVYARLYLFQTETVRFYQIPDRILADFGLNVSSEPLQEDVP</sequence>
<evidence type="ECO:0000256" key="1">
    <source>
        <dbReference type="ARBA" id="ARBA00022603"/>
    </source>
</evidence>
<accession>A0ABP6YA50</accession>
<proteinExistence type="predicted"/>
<evidence type="ECO:0000313" key="5">
    <source>
        <dbReference type="EMBL" id="GAA3579906.1"/>
    </source>
</evidence>
<dbReference type="EMBL" id="BAAAYR010000007">
    <property type="protein sequence ID" value="GAA3579906.1"/>
    <property type="molecule type" value="Genomic_DNA"/>
</dbReference>
<dbReference type="Pfam" id="PF01555">
    <property type="entry name" value="N6_N4_Mtase"/>
    <property type="match status" value="1"/>
</dbReference>
<name>A0ABP6YA50_9ACTN</name>
<keyword evidence="1" id="KW-0489">Methyltransferase</keyword>
<dbReference type="InterPro" id="IPR002941">
    <property type="entry name" value="DNA_methylase_N4/N6"/>
</dbReference>
<keyword evidence="6" id="KW-1185">Reference proteome</keyword>
<reference evidence="6" key="1">
    <citation type="journal article" date="2019" name="Int. J. Syst. Evol. Microbiol.">
        <title>The Global Catalogue of Microorganisms (GCM) 10K type strain sequencing project: providing services to taxonomists for standard genome sequencing and annotation.</title>
        <authorList>
            <consortium name="The Broad Institute Genomics Platform"/>
            <consortium name="The Broad Institute Genome Sequencing Center for Infectious Disease"/>
            <person name="Wu L."/>
            <person name="Ma J."/>
        </authorList>
    </citation>
    <scope>NUCLEOTIDE SEQUENCE [LARGE SCALE GENOMIC DNA]</scope>
    <source>
        <strain evidence="6">JCM 16540</strain>
    </source>
</reference>
<evidence type="ECO:0000256" key="2">
    <source>
        <dbReference type="ARBA" id="ARBA00022679"/>
    </source>
</evidence>
<comment type="caution">
    <text evidence="5">The sequence shown here is derived from an EMBL/GenBank/DDBJ whole genome shotgun (WGS) entry which is preliminary data.</text>
</comment>
<evidence type="ECO:0000256" key="3">
    <source>
        <dbReference type="ARBA" id="ARBA00022691"/>
    </source>
</evidence>